<proteinExistence type="predicted"/>
<dbReference type="EMBL" id="LR797139">
    <property type="protein sequence ID" value="CAB4189494.1"/>
    <property type="molecule type" value="Genomic_DNA"/>
</dbReference>
<evidence type="ECO:0000313" key="3">
    <source>
        <dbReference type="EMBL" id="CAB4194107.1"/>
    </source>
</evidence>
<protein>
    <submittedName>
        <fullName evidence="2">Uncharacterized protein</fullName>
    </submittedName>
</protein>
<evidence type="ECO:0000313" key="1">
    <source>
        <dbReference type="EMBL" id="CAB4176135.1"/>
    </source>
</evidence>
<organism evidence="2">
    <name type="scientific">uncultured Caudovirales phage</name>
    <dbReference type="NCBI Taxonomy" id="2100421"/>
    <lineage>
        <taxon>Viruses</taxon>
        <taxon>Duplodnaviria</taxon>
        <taxon>Heunggongvirae</taxon>
        <taxon>Uroviricota</taxon>
        <taxon>Caudoviricetes</taxon>
        <taxon>Peduoviridae</taxon>
        <taxon>Maltschvirus</taxon>
        <taxon>Maltschvirus maltsch</taxon>
    </lineage>
</organism>
<dbReference type="EMBL" id="LR796933">
    <property type="protein sequence ID" value="CAB4176135.1"/>
    <property type="molecule type" value="Genomic_DNA"/>
</dbReference>
<name>A0A6J5RD48_9CAUD</name>
<accession>A0A6J5RD48</accession>
<reference evidence="2" key="1">
    <citation type="submission" date="2020-05" db="EMBL/GenBank/DDBJ databases">
        <authorList>
            <person name="Chiriac C."/>
            <person name="Salcher M."/>
            <person name="Ghai R."/>
            <person name="Kavagutti S V."/>
        </authorList>
    </citation>
    <scope>NUCLEOTIDE SEQUENCE</scope>
</reference>
<sequence length="50" mass="5650">MIPTCYCVFNNAIELWFWHNNVLAAKLVEQFGSRVVAVRIADLVKELVAG</sequence>
<evidence type="ECO:0000313" key="2">
    <source>
        <dbReference type="EMBL" id="CAB4189494.1"/>
    </source>
</evidence>
<gene>
    <name evidence="2" type="ORF">UFOVP1208_6</name>
    <name evidence="3" type="ORF">UFOVP1263_15</name>
    <name evidence="1" type="ORF">UFOVP980_17</name>
</gene>
<dbReference type="EMBL" id="LR797200">
    <property type="protein sequence ID" value="CAB4194107.1"/>
    <property type="molecule type" value="Genomic_DNA"/>
</dbReference>